<feature type="compositionally biased region" description="Gly residues" evidence="1">
    <location>
        <begin position="31"/>
        <end position="44"/>
    </location>
</feature>
<dbReference type="AlphaFoldDB" id="A0A3S0ICF6"/>
<organism evidence="2 3">
    <name type="scientific">Azospirillum griseum</name>
    <dbReference type="NCBI Taxonomy" id="2496639"/>
    <lineage>
        <taxon>Bacteria</taxon>
        <taxon>Pseudomonadati</taxon>
        <taxon>Pseudomonadota</taxon>
        <taxon>Alphaproteobacteria</taxon>
        <taxon>Rhodospirillales</taxon>
        <taxon>Azospirillaceae</taxon>
        <taxon>Azospirillum</taxon>
    </lineage>
</organism>
<reference evidence="2 3" key="1">
    <citation type="submission" date="2018-12" db="EMBL/GenBank/DDBJ databases">
        <authorList>
            <person name="Yang Y."/>
        </authorList>
    </citation>
    <scope>NUCLEOTIDE SEQUENCE [LARGE SCALE GENOMIC DNA]</scope>
    <source>
        <strain evidence="2 3">L-25-5w-1</strain>
    </source>
</reference>
<name>A0A3S0ICF6_9PROT</name>
<proteinExistence type="predicted"/>
<evidence type="ECO:0000256" key="1">
    <source>
        <dbReference type="SAM" id="MobiDB-lite"/>
    </source>
</evidence>
<dbReference type="EMBL" id="RXMA01000025">
    <property type="protein sequence ID" value="RTR16425.1"/>
    <property type="molecule type" value="Genomic_DNA"/>
</dbReference>
<feature type="region of interest" description="Disordered" evidence="1">
    <location>
        <begin position="1"/>
        <end position="64"/>
    </location>
</feature>
<protein>
    <submittedName>
        <fullName evidence="2">Uncharacterized protein</fullName>
    </submittedName>
</protein>
<feature type="compositionally biased region" description="Polar residues" evidence="1">
    <location>
        <begin position="1"/>
        <end position="28"/>
    </location>
</feature>
<comment type="caution">
    <text evidence="2">The sequence shown here is derived from an EMBL/GenBank/DDBJ whole genome shotgun (WGS) entry which is preliminary data.</text>
</comment>
<accession>A0A3S0ICF6</accession>
<dbReference type="RefSeq" id="WP_126619020.1">
    <property type="nucleotide sequence ID" value="NZ_JBHUCY010000078.1"/>
</dbReference>
<keyword evidence="3" id="KW-1185">Reference proteome</keyword>
<sequence length="64" mass="6479">MTTQSEQQSMNQPQSTQVGGAQHGTPSQGGAMDGFVGGACGAGAGAAMIWQPVTVRNDRQTGSR</sequence>
<gene>
    <name evidence="2" type="ORF">EJ903_20730</name>
</gene>
<dbReference type="Proteomes" id="UP000277007">
    <property type="component" value="Unassembled WGS sequence"/>
</dbReference>
<evidence type="ECO:0000313" key="2">
    <source>
        <dbReference type="EMBL" id="RTR16425.1"/>
    </source>
</evidence>
<evidence type="ECO:0000313" key="3">
    <source>
        <dbReference type="Proteomes" id="UP000277007"/>
    </source>
</evidence>